<comment type="caution">
    <text evidence="1">The sequence shown here is derived from an EMBL/GenBank/DDBJ whole genome shotgun (WGS) entry which is preliminary data.</text>
</comment>
<dbReference type="InterPro" id="IPR009331">
    <property type="entry name" value="Oligogalacturonate-sp_porin"/>
</dbReference>
<sequence>WLDRNVEPYHREQNQIRIGTKYFF</sequence>
<gene>
    <name evidence="1" type="primary">ompL</name>
    <name evidence="1" type="ORF">GRW24_26005</name>
</gene>
<protein>
    <submittedName>
        <fullName evidence="1">Porin OmpL</fullName>
    </submittedName>
</protein>
<reference evidence="1 2" key="1">
    <citation type="submission" date="2019-12" db="EMBL/GenBank/DDBJ databases">
        <title>Enteriobacteria Tanzani isolates_10434.</title>
        <authorList>
            <person name="Subbiah M."/>
            <person name="Call D."/>
        </authorList>
    </citation>
    <scope>NUCLEOTIDE SEQUENCE [LARGE SCALE GENOMIC DNA]</scope>
    <source>
        <strain evidence="1 2">10434wG3</strain>
    </source>
</reference>
<dbReference type="EMBL" id="WUIG01000982">
    <property type="protein sequence ID" value="MXJ11873.1"/>
    <property type="molecule type" value="Genomic_DNA"/>
</dbReference>
<dbReference type="AlphaFoldDB" id="A0A8T6BSE8"/>
<name>A0A8T6BSE8_ECOLX</name>
<proteinExistence type="predicted"/>
<evidence type="ECO:0000313" key="1">
    <source>
        <dbReference type="EMBL" id="MXJ11873.1"/>
    </source>
</evidence>
<dbReference type="Pfam" id="PF06178">
    <property type="entry name" value="KdgM"/>
    <property type="match status" value="1"/>
</dbReference>
<evidence type="ECO:0000313" key="2">
    <source>
        <dbReference type="Proteomes" id="UP000447081"/>
    </source>
</evidence>
<organism evidence="1 2">
    <name type="scientific">Escherichia coli</name>
    <dbReference type="NCBI Taxonomy" id="562"/>
    <lineage>
        <taxon>Bacteria</taxon>
        <taxon>Pseudomonadati</taxon>
        <taxon>Pseudomonadota</taxon>
        <taxon>Gammaproteobacteria</taxon>
        <taxon>Enterobacterales</taxon>
        <taxon>Enterobacteriaceae</taxon>
        <taxon>Escherichia</taxon>
    </lineage>
</organism>
<dbReference type="Proteomes" id="UP000447081">
    <property type="component" value="Unassembled WGS sequence"/>
</dbReference>
<accession>A0A8T6BSE8</accession>
<feature type="non-terminal residue" evidence="1">
    <location>
        <position position="1"/>
    </location>
</feature>